<reference evidence="1" key="2">
    <citation type="journal article" date="2015" name="Data Brief">
        <title>Shoot transcriptome of the giant reed, Arundo donax.</title>
        <authorList>
            <person name="Barrero R.A."/>
            <person name="Guerrero F.D."/>
            <person name="Moolhuijzen P."/>
            <person name="Goolsby J.A."/>
            <person name="Tidwell J."/>
            <person name="Bellgard S.E."/>
            <person name="Bellgard M.I."/>
        </authorList>
    </citation>
    <scope>NUCLEOTIDE SEQUENCE</scope>
    <source>
        <tissue evidence="1">Shoot tissue taken approximately 20 cm above the soil surface</tissue>
    </source>
</reference>
<protein>
    <submittedName>
        <fullName evidence="1">NRPD902</fullName>
    </submittedName>
</protein>
<evidence type="ECO:0000313" key="1">
    <source>
        <dbReference type="EMBL" id="JAD27592.1"/>
    </source>
</evidence>
<reference evidence="1" key="1">
    <citation type="submission" date="2014-09" db="EMBL/GenBank/DDBJ databases">
        <authorList>
            <person name="Magalhaes I.L.F."/>
            <person name="Oliveira U."/>
            <person name="Santos F.R."/>
            <person name="Vidigal T.H.D.A."/>
            <person name="Brescovit A.D."/>
            <person name="Santos A.J."/>
        </authorList>
    </citation>
    <scope>NUCLEOTIDE SEQUENCE</scope>
    <source>
        <tissue evidence="1">Shoot tissue taken approximately 20 cm above the soil surface</tissue>
    </source>
</reference>
<organism evidence="1">
    <name type="scientific">Arundo donax</name>
    <name type="common">Giant reed</name>
    <name type="synonym">Donax arundinaceus</name>
    <dbReference type="NCBI Taxonomy" id="35708"/>
    <lineage>
        <taxon>Eukaryota</taxon>
        <taxon>Viridiplantae</taxon>
        <taxon>Streptophyta</taxon>
        <taxon>Embryophyta</taxon>
        <taxon>Tracheophyta</taxon>
        <taxon>Spermatophyta</taxon>
        <taxon>Magnoliopsida</taxon>
        <taxon>Liliopsida</taxon>
        <taxon>Poales</taxon>
        <taxon>Poaceae</taxon>
        <taxon>PACMAD clade</taxon>
        <taxon>Arundinoideae</taxon>
        <taxon>Arundineae</taxon>
        <taxon>Arundo</taxon>
    </lineage>
</organism>
<proteinExistence type="predicted"/>
<accession>A0A0A8YYE0</accession>
<sequence>MLKPSITNDSISRGCRRFRSFMASLGPFSERVDEMMAVTNAPMDSLFG</sequence>
<name>A0A0A8YYE0_ARUDO</name>
<dbReference type="EMBL" id="GBRH01270303">
    <property type="protein sequence ID" value="JAD27592.1"/>
    <property type="molecule type" value="Transcribed_RNA"/>
</dbReference>
<dbReference type="AlphaFoldDB" id="A0A0A8YYE0"/>